<evidence type="ECO:0000313" key="1">
    <source>
        <dbReference type="EMBL" id="KAJ9655119.1"/>
    </source>
</evidence>
<accession>A0ACC3A4Q1</accession>
<name>A0ACC3A4Q1_9EURO</name>
<proteinExistence type="predicted"/>
<dbReference type="EMBL" id="JAPDRQ010000104">
    <property type="protein sequence ID" value="KAJ9655119.1"/>
    <property type="molecule type" value="Genomic_DNA"/>
</dbReference>
<dbReference type="Proteomes" id="UP001172386">
    <property type="component" value="Unassembled WGS sequence"/>
</dbReference>
<sequence length="763" mass="83443">MPRMTRAALRAQQAEDEHEPQQESLTPARKEQRPAPAEIHEDSVETEAEREPETQETKTAASNNSSVRPALRDITDENYPVADLDQSDVKAPQEQQQPPLENTQDEVLEARKSTKKGRGKAKGRTKKKVEAVTVIDSEVDEAEEQKEPRITEPGVLETNSNEPVEESVQCEEVIERVSQPGTAEDPLVLTQEHSTPGPALEEEVAPQLSAESFTAKTPKFDPAIHSSDYEASATTEDSFVHSITSRSPSKPSQSQTEYSQPSQLFSSSLQAHPTLRRTSSTNFEESFEAMDSLEDTIEQMTAGLPILSAEEMDSPESPAKVDRRSLRAQPTSTTPNISAARSPSSSTKLQSMLKARDKENTPLKARTPLSKHTTPLKTKTPLARETTPFKSRTPAANEPSPAKTVRASARKTASKVTTNTESDTTATMPKKQETAEHQPNVSLPNSPAKQQPNTQKKRSTSGVLSTAKPGFIPSKSTKPPTTSTFALPGDAIAEKLKAQREAREEKMKQPKMSLAEQKSAKLKADREAREERVRQNQEKAREVSNSDKPKPVVKHNRPLSVHMQPSIAPRENKASQARMSRVFSGSDKENVAPQPATAAAPSTSRGSLAVTKTRMDSSTTTTKPNTAANRKSVVIQSSTRGLEARPSKPRPASAVITSAQHAKIASISNGQKSTVTKEDAVHQKVRGKEVFMRSRQNLEQEQKEKREKEEAARKARAEAAAAGRQASREWAERMMKRKQGQVQIHQAEVQDSAAVGAAAVEAA</sequence>
<reference evidence="1" key="1">
    <citation type="submission" date="2022-10" db="EMBL/GenBank/DDBJ databases">
        <title>Culturing micro-colonial fungi from biological soil crusts in the Mojave desert and describing Neophaeococcomyces mojavensis, and introducing the new genera and species Taxawa tesnikishii.</title>
        <authorList>
            <person name="Kurbessoian T."/>
            <person name="Stajich J.E."/>
        </authorList>
    </citation>
    <scope>NUCLEOTIDE SEQUENCE</scope>
    <source>
        <strain evidence="1">JES_112</strain>
    </source>
</reference>
<gene>
    <name evidence="1" type="ORF">H2198_005975</name>
</gene>
<keyword evidence="2" id="KW-1185">Reference proteome</keyword>
<evidence type="ECO:0000313" key="2">
    <source>
        <dbReference type="Proteomes" id="UP001172386"/>
    </source>
</evidence>
<comment type="caution">
    <text evidence="1">The sequence shown here is derived from an EMBL/GenBank/DDBJ whole genome shotgun (WGS) entry which is preliminary data.</text>
</comment>
<protein>
    <submittedName>
        <fullName evidence="1">Uncharacterized protein</fullName>
    </submittedName>
</protein>
<organism evidence="1 2">
    <name type="scientific">Neophaeococcomyces mojaviensis</name>
    <dbReference type="NCBI Taxonomy" id="3383035"/>
    <lineage>
        <taxon>Eukaryota</taxon>
        <taxon>Fungi</taxon>
        <taxon>Dikarya</taxon>
        <taxon>Ascomycota</taxon>
        <taxon>Pezizomycotina</taxon>
        <taxon>Eurotiomycetes</taxon>
        <taxon>Chaetothyriomycetidae</taxon>
        <taxon>Chaetothyriales</taxon>
        <taxon>Chaetothyriales incertae sedis</taxon>
        <taxon>Neophaeococcomyces</taxon>
    </lineage>
</organism>